<dbReference type="Proteomes" id="UP000477680">
    <property type="component" value="Chromosome"/>
</dbReference>
<dbReference type="InterPro" id="IPR036866">
    <property type="entry name" value="RibonucZ/Hydroxyglut_hydro"/>
</dbReference>
<dbReference type="PANTHER" id="PTHR11935">
    <property type="entry name" value="BETA LACTAMASE DOMAIN"/>
    <property type="match status" value="1"/>
</dbReference>
<dbReference type="RefSeq" id="WP_163495891.1">
    <property type="nucleotide sequence ID" value="NZ_CP048711.1"/>
</dbReference>
<accession>A0A6C0U698</accession>
<dbReference type="Gene3D" id="3.60.15.10">
    <property type="entry name" value="Ribonuclease Z/Hydroxyacylglutathione hydrolase-like"/>
    <property type="match status" value="1"/>
</dbReference>
<dbReference type="PANTHER" id="PTHR11935:SF94">
    <property type="entry name" value="TENZING NORGAY, ISOFORM C"/>
    <property type="match status" value="1"/>
</dbReference>
<dbReference type="InterPro" id="IPR032282">
    <property type="entry name" value="HAGH_C"/>
</dbReference>
<dbReference type="EMBL" id="CP048711">
    <property type="protein sequence ID" value="QIB66457.1"/>
    <property type="molecule type" value="Genomic_DNA"/>
</dbReference>
<dbReference type="AlphaFoldDB" id="A0A6C0U698"/>
<evidence type="ECO:0000313" key="6">
    <source>
        <dbReference type="Proteomes" id="UP000477680"/>
    </source>
</evidence>
<evidence type="ECO:0000313" key="5">
    <source>
        <dbReference type="EMBL" id="QIB66457.1"/>
    </source>
</evidence>
<keyword evidence="3" id="KW-0862">Zinc</keyword>
<dbReference type="SMART" id="SM00849">
    <property type="entry name" value="Lactamase_B"/>
    <property type="match status" value="1"/>
</dbReference>
<organism evidence="5 6">
    <name type="scientific">Kineobactrum salinum</name>
    <dbReference type="NCBI Taxonomy" id="2708301"/>
    <lineage>
        <taxon>Bacteria</taxon>
        <taxon>Pseudomonadati</taxon>
        <taxon>Pseudomonadota</taxon>
        <taxon>Gammaproteobacteria</taxon>
        <taxon>Cellvibrionales</taxon>
        <taxon>Halieaceae</taxon>
        <taxon>Kineobactrum</taxon>
    </lineage>
</organism>
<evidence type="ECO:0000259" key="4">
    <source>
        <dbReference type="SMART" id="SM00849"/>
    </source>
</evidence>
<feature type="domain" description="Metallo-beta-lactamase" evidence="4">
    <location>
        <begin position="13"/>
        <end position="176"/>
    </location>
</feature>
<dbReference type="InterPro" id="IPR001279">
    <property type="entry name" value="Metallo-B-lactamas"/>
</dbReference>
<proteinExistence type="predicted"/>
<evidence type="ECO:0000256" key="3">
    <source>
        <dbReference type="ARBA" id="ARBA00022833"/>
    </source>
</evidence>
<dbReference type="SUPFAM" id="SSF56281">
    <property type="entry name" value="Metallo-hydrolase/oxidoreductase"/>
    <property type="match status" value="1"/>
</dbReference>
<evidence type="ECO:0000256" key="1">
    <source>
        <dbReference type="ARBA" id="ARBA00022723"/>
    </source>
</evidence>
<protein>
    <submittedName>
        <fullName evidence="5">MBL fold metallo-hydrolase</fullName>
    </submittedName>
</protein>
<keyword evidence="2 5" id="KW-0378">Hydrolase</keyword>
<keyword evidence="6" id="KW-1185">Reference proteome</keyword>
<dbReference type="KEGG" id="kim:G3T16_14670"/>
<dbReference type="GO" id="GO:0004416">
    <property type="term" value="F:hydroxyacylglutathione hydrolase activity"/>
    <property type="evidence" value="ECO:0007669"/>
    <property type="project" value="TreeGrafter"/>
</dbReference>
<dbReference type="GO" id="GO:0046872">
    <property type="term" value="F:metal ion binding"/>
    <property type="evidence" value="ECO:0007669"/>
    <property type="project" value="UniProtKB-KW"/>
</dbReference>
<name>A0A6C0U698_9GAMM</name>
<keyword evidence="1" id="KW-0479">Metal-binding</keyword>
<reference evidence="5 6" key="1">
    <citation type="submission" date="2020-02" db="EMBL/GenBank/DDBJ databases">
        <title>Genome sequencing for Kineobactrum sp. M2.</title>
        <authorList>
            <person name="Park S.-J."/>
        </authorList>
    </citation>
    <scope>NUCLEOTIDE SEQUENCE [LARGE SCALE GENOMIC DNA]</scope>
    <source>
        <strain evidence="5 6">M2</strain>
    </source>
</reference>
<dbReference type="Pfam" id="PF16123">
    <property type="entry name" value="HAGH_C"/>
    <property type="match status" value="1"/>
</dbReference>
<evidence type="ECO:0000256" key="2">
    <source>
        <dbReference type="ARBA" id="ARBA00022801"/>
    </source>
</evidence>
<dbReference type="Pfam" id="PF00753">
    <property type="entry name" value="Lactamase_B"/>
    <property type="match status" value="1"/>
</dbReference>
<sequence>MAVLALRPGTPFDHFHYLVFCSLTREAAIVDPYDVSAVHAAVAANDLRLTTVINTHEHWDHAGRNSEMKAGGTIQIMAPRAAAGTLQPIDRALEDGDRIDIGHSVSLAVLATPGHTMAHISLGGRDGDTPFLISGDTLFAGGAGNCNYGGHAPVLFDTLARKFGPLEGATVLYPGHDYLARNLRFAAHVEPSNPAVEELASQLQATPPGQLYFTTMEQERRINPFLRCSSPGLRQQLARLCPHLPAEANEREVFVALRHYRDQWADQDDHQSVAPQRATTVSQ</sequence>
<gene>
    <name evidence="5" type="ORF">G3T16_14670</name>
</gene>